<name>A0A5N0UH55_9PSEU</name>
<dbReference type="InterPro" id="IPR039420">
    <property type="entry name" value="WalR-like"/>
</dbReference>
<keyword evidence="7" id="KW-1185">Reference proteome</keyword>
<dbReference type="GO" id="GO:0006355">
    <property type="term" value="P:regulation of DNA-templated transcription"/>
    <property type="evidence" value="ECO:0007669"/>
    <property type="project" value="InterPro"/>
</dbReference>
<evidence type="ECO:0000259" key="5">
    <source>
        <dbReference type="PROSITE" id="PS51755"/>
    </source>
</evidence>
<dbReference type="CDD" id="cd00383">
    <property type="entry name" value="trans_reg_C"/>
    <property type="match status" value="1"/>
</dbReference>
<keyword evidence="3 4" id="KW-0238">DNA-binding</keyword>
<reference evidence="6" key="1">
    <citation type="submission" date="2019-09" db="EMBL/GenBank/DDBJ databases">
        <authorList>
            <person name="Teo W.F.A."/>
            <person name="Duangmal K."/>
        </authorList>
    </citation>
    <scope>NUCLEOTIDE SEQUENCE [LARGE SCALE GENOMIC DNA]</scope>
    <source>
        <strain evidence="6">K81G1</strain>
    </source>
</reference>
<dbReference type="OrthoDB" id="8927943at2"/>
<comment type="caution">
    <text evidence="6">The sequence shown here is derived from an EMBL/GenBank/DDBJ whole genome shotgun (WGS) entry which is preliminary data.</text>
</comment>
<dbReference type="RefSeq" id="WP_144762466.1">
    <property type="nucleotide sequence ID" value="NZ_VMNW02000182.1"/>
</dbReference>
<evidence type="ECO:0000313" key="7">
    <source>
        <dbReference type="Proteomes" id="UP000319769"/>
    </source>
</evidence>
<dbReference type="GO" id="GO:0005829">
    <property type="term" value="C:cytosol"/>
    <property type="evidence" value="ECO:0007669"/>
    <property type="project" value="TreeGrafter"/>
</dbReference>
<feature type="DNA-binding region" description="OmpR/PhoB-type" evidence="4">
    <location>
        <begin position="35"/>
        <end position="134"/>
    </location>
</feature>
<dbReference type="AlphaFoldDB" id="A0A5N0UH55"/>
<evidence type="ECO:0000256" key="2">
    <source>
        <dbReference type="ARBA" id="ARBA00023012"/>
    </source>
</evidence>
<dbReference type="PANTHER" id="PTHR48111:SF40">
    <property type="entry name" value="PHOSPHATE REGULON TRANSCRIPTIONAL REGULATORY PROTEIN PHOB"/>
    <property type="match status" value="1"/>
</dbReference>
<feature type="domain" description="OmpR/PhoB-type" evidence="5">
    <location>
        <begin position="35"/>
        <end position="134"/>
    </location>
</feature>
<dbReference type="InterPro" id="IPR016032">
    <property type="entry name" value="Sig_transdc_resp-reg_C-effctor"/>
</dbReference>
<dbReference type="InterPro" id="IPR001867">
    <property type="entry name" value="OmpR/PhoB-type_DNA-bd"/>
</dbReference>
<evidence type="ECO:0000256" key="3">
    <source>
        <dbReference type="ARBA" id="ARBA00023125"/>
    </source>
</evidence>
<dbReference type="Pfam" id="PF00486">
    <property type="entry name" value="Trans_reg_C"/>
    <property type="match status" value="1"/>
</dbReference>
<dbReference type="PANTHER" id="PTHR48111">
    <property type="entry name" value="REGULATOR OF RPOS"/>
    <property type="match status" value="1"/>
</dbReference>
<dbReference type="Gene3D" id="1.10.10.10">
    <property type="entry name" value="Winged helix-like DNA-binding domain superfamily/Winged helix DNA-binding domain"/>
    <property type="match status" value="1"/>
</dbReference>
<dbReference type="Proteomes" id="UP000319769">
    <property type="component" value="Unassembled WGS sequence"/>
</dbReference>
<dbReference type="SUPFAM" id="SSF46894">
    <property type="entry name" value="C-terminal effector domain of the bipartite response regulators"/>
    <property type="match status" value="1"/>
</dbReference>
<evidence type="ECO:0000256" key="4">
    <source>
        <dbReference type="PROSITE-ProRule" id="PRU01091"/>
    </source>
</evidence>
<dbReference type="EMBL" id="VMNW02000182">
    <property type="protein sequence ID" value="KAA9147822.1"/>
    <property type="molecule type" value="Genomic_DNA"/>
</dbReference>
<protein>
    <submittedName>
        <fullName evidence="6">Winged helix-turn-helix transcriptional regulator</fullName>
    </submittedName>
</protein>
<keyword evidence="1" id="KW-0597">Phosphoprotein</keyword>
<keyword evidence="2" id="KW-0902">Two-component regulatory system</keyword>
<dbReference type="GO" id="GO:0000156">
    <property type="term" value="F:phosphorelay response regulator activity"/>
    <property type="evidence" value="ECO:0007669"/>
    <property type="project" value="TreeGrafter"/>
</dbReference>
<dbReference type="GO" id="GO:0000976">
    <property type="term" value="F:transcription cis-regulatory region binding"/>
    <property type="evidence" value="ECO:0007669"/>
    <property type="project" value="TreeGrafter"/>
</dbReference>
<dbReference type="InterPro" id="IPR036388">
    <property type="entry name" value="WH-like_DNA-bd_sf"/>
</dbReference>
<organism evidence="6 7">
    <name type="scientific">Amycolatopsis acidicola</name>
    <dbReference type="NCBI Taxonomy" id="2596893"/>
    <lineage>
        <taxon>Bacteria</taxon>
        <taxon>Bacillati</taxon>
        <taxon>Actinomycetota</taxon>
        <taxon>Actinomycetes</taxon>
        <taxon>Pseudonocardiales</taxon>
        <taxon>Pseudonocardiaceae</taxon>
        <taxon>Amycolatopsis</taxon>
    </lineage>
</organism>
<evidence type="ECO:0000313" key="6">
    <source>
        <dbReference type="EMBL" id="KAA9147822.1"/>
    </source>
</evidence>
<evidence type="ECO:0000256" key="1">
    <source>
        <dbReference type="ARBA" id="ARBA00022553"/>
    </source>
</evidence>
<accession>A0A5N0UH55</accession>
<sequence>MTMTLTRLEHDDGAVELRIVVPGAQWRPEVAARLAEVLEPAAEPPARIEVEPRRVFAAGAEITLTRLEFDLLLFLCRNAGRVCDRRSLLRHVWHTGERGGGRTIDVHIRKLRAKIGVLGSAITTIRGVGYRFDGRELVRVEQSPF</sequence>
<dbReference type="GO" id="GO:0032993">
    <property type="term" value="C:protein-DNA complex"/>
    <property type="evidence" value="ECO:0007669"/>
    <property type="project" value="TreeGrafter"/>
</dbReference>
<dbReference type="SMART" id="SM00862">
    <property type="entry name" value="Trans_reg_C"/>
    <property type="match status" value="1"/>
</dbReference>
<gene>
    <name evidence="6" type="ORF">FPZ12_045275</name>
</gene>
<proteinExistence type="predicted"/>
<dbReference type="PROSITE" id="PS51755">
    <property type="entry name" value="OMPR_PHOB"/>
    <property type="match status" value="1"/>
</dbReference>